<feature type="region of interest" description="Disordered" evidence="1">
    <location>
        <begin position="1"/>
        <end position="46"/>
    </location>
</feature>
<evidence type="ECO:0000259" key="2">
    <source>
        <dbReference type="Pfam" id="PF07498"/>
    </source>
</evidence>
<dbReference type="SUPFAM" id="SSF68912">
    <property type="entry name" value="Rho N-terminal domain-like"/>
    <property type="match status" value="1"/>
</dbReference>
<feature type="domain" description="Rho termination factor-like N-terminal" evidence="2">
    <location>
        <begin position="43"/>
        <end position="77"/>
    </location>
</feature>
<proteinExistence type="predicted"/>
<feature type="compositionally biased region" description="Low complexity" evidence="1">
    <location>
        <begin position="1"/>
        <end position="15"/>
    </location>
</feature>
<dbReference type="Pfam" id="PF07498">
    <property type="entry name" value="Rho_N"/>
    <property type="match status" value="1"/>
</dbReference>
<protein>
    <submittedName>
        <fullName evidence="3">Rho termination factor, N-terminal domain</fullName>
    </submittedName>
</protein>
<dbReference type="RefSeq" id="WP_197734501.1">
    <property type="nucleotide sequence ID" value="NZ_CP158797.1"/>
</dbReference>
<name>A0A4U9VXB6_9SPHI</name>
<dbReference type="Proteomes" id="UP000308196">
    <property type="component" value="Chromosome"/>
</dbReference>
<evidence type="ECO:0000256" key="1">
    <source>
        <dbReference type="SAM" id="MobiDB-lite"/>
    </source>
</evidence>
<dbReference type="InterPro" id="IPR011112">
    <property type="entry name" value="Rho-like_N"/>
</dbReference>
<accession>A0A4U9VXB6</accession>
<dbReference type="GO" id="GO:0006353">
    <property type="term" value="P:DNA-templated transcription termination"/>
    <property type="evidence" value="ECO:0007669"/>
    <property type="project" value="InterPro"/>
</dbReference>
<feature type="compositionally biased region" description="Basic and acidic residues" evidence="1">
    <location>
        <begin position="36"/>
        <end position="46"/>
    </location>
</feature>
<dbReference type="InterPro" id="IPR036269">
    <property type="entry name" value="Rho_N_sf"/>
</dbReference>
<organism evidence="3 4">
    <name type="scientific">Sphingobacterium thalpophilum</name>
    <dbReference type="NCBI Taxonomy" id="259"/>
    <lineage>
        <taxon>Bacteria</taxon>
        <taxon>Pseudomonadati</taxon>
        <taxon>Bacteroidota</taxon>
        <taxon>Sphingobacteriia</taxon>
        <taxon>Sphingobacteriales</taxon>
        <taxon>Sphingobacteriaceae</taxon>
        <taxon>Sphingobacterium</taxon>
    </lineage>
</organism>
<dbReference type="EMBL" id="LR590484">
    <property type="protein sequence ID" value="VTR52290.1"/>
    <property type="molecule type" value="Genomic_DNA"/>
</dbReference>
<evidence type="ECO:0000313" key="4">
    <source>
        <dbReference type="Proteomes" id="UP000308196"/>
    </source>
</evidence>
<dbReference type="GeneID" id="78465130"/>
<evidence type="ECO:0000313" key="3">
    <source>
        <dbReference type="EMBL" id="VTR52290.1"/>
    </source>
</evidence>
<sequence>MNTTKSKSSTANKSQSGGGSMNKEKGNGNNTSSRKGMQEAHADKTKTELLEVAKKLQITGRHDMTKDELIKAIGKQEKK</sequence>
<dbReference type="KEGG" id="stha:NCTC11429_04550"/>
<dbReference type="AlphaFoldDB" id="A0A4U9VXB6"/>
<gene>
    <name evidence="3" type="ORF">NCTC11429_04550</name>
</gene>
<reference evidence="3 4" key="1">
    <citation type="submission" date="2019-05" db="EMBL/GenBank/DDBJ databases">
        <authorList>
            <consortium name="Pathogen Informatics"/>
        </authorList>
    </citation>
    <scope>NUCLEOTIDE SEQUENCE [LARGE SCALE GENOMIC DNA]</scope>
    <source>
        <strain evidence="3 4">NCTC11429</strain>
    </source>
</reference>